<dbReference type="InterPro" id="IPR024459">
    <property type="entry name" value="Acb1-like_N"/>
</dbReference>
<feature type="compositionally biased region" description="Low complexity" evidence="1">
    <location>
        <begin position="13"/>
        <end position="27"/>
    </location>
</feature>
<sequence>MTNDNNDSAPVWSSIDTTSSNTTYTDSQQAKSRGRQLFSRRGDSSDEIDPRKLVRDPSISELRWYYRRTFAKTLVDKPIDDAFKNGFELDGREADRANAILDDTEYIENYKLAHKHARKDGFSLLHIQTRDNSMGLWQSPMDDGVFVAKIIGTKVLTIDDLCYCAEGEIFEEVQEAFGLTQQEFLVRKTGIVVNNDPQSPDFRDPIGYVLDLGNHVVDGDNVQFIHKDRVQHFTWNPEVSGDFKSDNTHFSYDTHGHARFRDTRPLGEWEGDSVLVQSYDLLKGIAKGNWAIMQALFRNAANMYTVSLPEDADEEDFAEAFKSFQNMNAKSEYVLPDGYEVKQHQNGDMMEPREHFDVVFDQILASHEMTKSVLFGTQSGVVSGSETDIKNYFNKVERFREGRSKREIHDFLNRAKNMLDGRVKDARMDVDIEFGPLFRLSKEQQLKMFLTDAQALTMMINGYMITPDEARSILSEEWARVDMDGMSEEQMDILDRINLTQVGAWEGAERNEPDTGNSFQGNNSENGGGNQQGNQQSEFADAETRMDGLVDKLADKVLDRVNEKLEEEM</sequence>
<feature type="region of interest" description="Disordered" evidence="1">
    <location>
        <begin position="1"/>
        <end position="52"/>
    </location>
</feature>
<dbReference type="Pfam" id="PF06381">
    <property type="entry name" value="Phage_portal_3"/>
    <property type="match status" value="1"/>
</dbReference>
<evidence type="ECO:0000313" key="3">
    <source>
        <dbReference type="EMBL" id="UBF23160.1"/>
    </source>
</evidence>
<gene>
    <name evidence="3" type="ORF">HATV-2_gp9</name>
</gene>
<dbReference type="EMBL" id="MZ334525">
    <property type="protein sequence ID" value="UBF23160.1"/>
    <property type="molecule type" value="Genomic_DNA"/>
</dbReference>
<evidence type="ECO:0000313" key="4">
    <source>
        <dbReference type="Proteomes" id="UP000827814"/>
    </source>
</evidence>
<reference evidence="3" key="1">
    <citation type="submission" date="2021-05" db="EMBL/GenBank/DDBJ databases">
        <title>Diversity, taxonomy and evolution of archaeal viruses of the class Caudoviricetes.</title>
        <authorList>
            <person name="Liu Y."/>
            <person name="Demina T.A."/>
            <person name="Roux S."/>
            <person name="Aiewsakun P."/>
            <person name="Kazlauskas D."/>
            <person name="Simmonds P."/>
            <person name="Prangishvili D."/>
            <person name="Oksanen H.M."/>
            <person name="Krupovic M."/>
        </authorList>
    </citation>
    <scope>NUCLEOTIDE SEQUENCE</scope>
    <source>
        <strain evidence="3">HATV-2/44</strain>
    </source>
</reference>
<organism evidence="3 4">
    <name type="scientific">Haloarcula tailed virus 2</name>
    <dbReference type="NCBI Taxonomy" id="2877989"/>
    <lineage>
        <taxon>Viruses</taxon>
        <taxon>Duplodnaviria</taxon>
        <taxon>Heunggongvirae</taxon>
        <taxon>Uroviricota</taxon>
        <taxon>Caudoviricetes</taxon>
        <taxon>Thumleimavirales</taxon>
        <taxon>Soleiviridae</taxon>
        <taxon>Eilatmyovirus</taxon>
        <taxon>Eilatmyovirus salis</taxon>
        <taxon>Eilatmyovirus HATV2</taxon>
    </lineage>
</organism>
<evidence type="ECO:0000259" key="2">
    <source>
        <dbReference type="Pfam" id="PF06381"/>
    </source>
</evidence>
<feature type="compositionally biased region" description="Basic and acidic residues" evidence="1">
    <location>
        <begin position="40"/>
        <end position="52"/>
    </location>
</feature>
<name>A0AAE8XYV6_9CAUD</name>
<keyword evidence="4" id="KW-1185">Reference proteome</keyword>
<feature type="region of interest" description="Disordered" evidence="1">
    <location>
        <begin position="507"/>
        <end position="546"/>
    </location>
</feature>
<protein>
    <submittedName>
        <fullName evidence="3">Portal protein</fullName>
    </submittedName>
</protein>
<evidence type="ECO:0000256" key="1">
    <source>
        <dbReference type="SAM" id="MobiDB-lite"/>
    </source>
</evidence>
<accession>A0AAE8XYV6</accession>
<feature type="compositionally biased region" description="Low complexity" evidence="1">
    <location>
        <begin position="516"/>
        <end position="525"/>
    </location>
</feature>
<proteinExistence type="predicted"/>
<dbReference type="Proteomes" id="UP000827814">
    <property type="component" value="Segment"/>
</dbReference>
<feature type="domain" description="Anti-CBASS protein Acb1-like N-terminal" evidence="2">
    <location>
        <begin position="62"/>
        <end position="456"/>
    </location>
</feature>